<sequence length="121" mass="14208">MSTGGKAIDRIRCRRHRPLRHQQEMIFNRRPRNGDLLEDRTRVAARWPIAESESLWPPGGAGDWRVYFATKRMGERDGDRQSRDGSYPKRKERQEQGREVWSVQAVGHSNLRSALRERRIG</sequence>
<dbReference type="AlphaFoldDB" id="A0A835QPH6"/>
<feature type="compositionally biased region" description="Basic and acidic residues" evidence="1">
    <location>
        <begin position="72"/>
        <end position="98"/>
    </location>
</feature>
<accession>A0A835QPH6</accession>
<proteinExistence type="predicted"/>
<dbReference type="EMBL" id="JADCNL010000006">
    <property type="protein sequence ID" value="KAG0476329.1"/>
    <property type="molecule type" value="Genomic_DNA"/>
</dbReference>
<comment type="caution">
    <text evidence="2">The sequence shown here is derived from an EMBL/GenBank/DDBJ whole genome shotgun (WGS) entry which is preliminary data.</text>
</comment>
<feature type="region of interest" description="Disordered" evidence="1">
    <location>
        <begin position="72"/>
        <end position="104"/>
    </location>
</feature>
<name>A0A835QPH6_VANPL</name>
<gene>
    <name evidence="3" type="ORF">HPP92_012761</name>
    <name evidence="2" type="ORF">HPP92_013170</name>
</gene>
<dbReference type="EMBL" id="JADCNM010000006">
    <property type="protein sequence ID" value="KAG0478042.1"/>
    <property type="molecule type" value="Genomic_DNA"/>
</dbReference>
<reference evidence="4 5" key="1">
    <citation type="journal article" date="2020" name="Nat. Food">
        <title>A phased Vanilla planifolia genome enables genetic improvement of flavour and production.</title>
        <authorList>
            <person name="Hasing T."/>
            <person name="Tang H."/>
            <person name="Brym M."/>
            <person name="Khazi F."/>
            <person name="Huang T."/>
            <person name="Chambers A.H."/>
        </authorList>
    </citation>
    <scope>NUCLEOTIDE SEQUENCE [LARGE SCALE GENOMIC DNA]</scope>
    <source>
        <tissue evidence="2">Leaf</tissue>
    </source>
</reference>
<keyword evidence="4" id="KW-1185">Reference proteome</keyword>
<dbReference type="Proteomes" id="UP000639772">
    <property type="component" value="Chromosome 6"/>
</dbReference>
<evidence type="ECO:0000256" key="1">
    <source>
        <dbReference type="SAM" id="MobiDB-lite"/>
    </source>
</evidence>
<evidence type="ECO:0000313" key="4">
    <source>
        <dbReference type="Proteomes" id="UP000636800"/>
    </source>
</evidence>
<organism evidence="2 4">
    <name type="scientific">Vanilla planifolia</name>
    <name type="common">Vanilla</name>
    <dbReference type="NCBI Taxonomy" id="51239"/>
    <lineage>
        <taxon>Eukaryota</taxon>
        <taxon>Viridiplantae</taxon>
        <taxon>Streptophyta</taxon>
        <taxon>Embryophyta</taxon>
        <taxon>Tracheophyta</taxon>
        <taxon>Spermatophyta</taxon>
        <taxon>Magnoliopsida</taxon>
        <taxon>Liliopsida</taxon>
        <taxon>Asparagales</taxon>
        <taxon>Orchidaceae</taxon>
        <taxon>Vanilloideae</taxon>
        <taxon>Vanilleae</taxon>
        <taxon>Vanilla</taxon>
    </lineage>
</organism>
<evidence type="ECO:0000313" key="5">
    <source>
        <dbReference type="Proteomes" id="UP000639772"/>
    </source>
</evidence>
<evidence type="ECO:0000313" key="2">
    <source>
        <dbReference type="EMBL" id="KAG0476329.1"/>
    </source>
</evidence>
<protein>
    <submittedName>
        <fullName evidence="2">Uncharacterized protein</fullName>
    </submittedName>
</protein>
<evidence type="ECO:0000313" key="3">
    <source>
        <dbReference type="EMBL" id="KAG0478042.1"/>
    </source>
</evidence>
<dbReference type="Proteomes" id="UP000636800">
    <property type="component" value="Chromosome 6"/>
</dbReference>